<evidence type="ECO:0000313" key="5">
    <source>
        <dbReference type="Proteomes" id="UP000461010"/>
    </source>
</evidence>
<gene>
    <name evidence="4" type="ORF">GBG18_13340</name>
    <name evidence="3" type="ORF">GBG19_11100</name>
</gene>
<proteinExistence type="predicted"/>
<sequence length="86" mass="9483">MKYILTITIFLSSSLFANYAFTGENTGKIDMHGGKGDKLITNKNGFSNKSISPLSNMGITKPTSPFAPKALIEEEKTKQKNIKKEK</sequence>
<feature type="compositionally biased region" description="Basic and acidic residues" evidence="1">
    <location>
        <begin position="71"/>
        <end position="86"/>
    </location>
</feature>
<evidence type="ECO:0000313" key="3">
    <source>
        <dbReference type="EMBL" id="KAB7887180.1"/>
    </source>
</evidence>
<feature type="compositionally biased region" description="Polar residues" evidence="1">
    <location>
        <begin position="51"/>
        <end position="63"/>
    </location>
</feature>
<organism evidence="3 6">
    <name type="scientific">Poseidonibacter ostreae</name>
    <dbReference type="NCBI Taxonomy" id="2654171"/>
    <lineage>
        <taxon>Bacteria</taxon>
        <taxon>Pseudomonadati</taxon>
        <taxon>Campylobacterota</taxon>
        <taxon>Epsilonproteobacteria</taxon>
        <taxon>Campylobacterales</taxon>
        <taxon>Arcobacteraceae</taxon>
        <taxon>Poseidonibacter</taxon>
    </lineage>
</organism>
<protein>
    <submittedName>
        <fullName evidence="3">Uncharacterized protein</fullName>
    </submittedName>
</protein>
<dbReference type="AlphaFoldDB" id="A0A6L4WQS6"/>
<dbReference type="Proteomes" id="UP000461010">
    <property type="component" value="Unassembled WGS sequence"/>
</dbReference>
<evidence type="ECO:0000313" key="6">
    <source>
        <dbReference type="Proteomes" id="UP000472839"/>
    </source>
</evidence>
<accession>A0A6L4WQS6</accession>
<keyword evidence="5" id="KW-1185">Reference proteome</keyword>
<reference evidence="5 6" key="1">
    <citation type="submission" date="2019-10" db="EMBL/GenBank/DDBJ databases">
        <title>Poseidonibacter ostreae sp. nov., isolated from the gut of the Ostrea denselamellosa.</title>
        <authorList>
            <person name="Choi A."/>
        </authorList>
    </citation>
    <scope>NUCLEOTIDE SEQUENCE [LARGE SCALE GENOMIC DNA]</scope>
    <source>
        <strain evidence="3 6">SJOD-M-33</strain>
        <strain evidence="4 5">SJOD-M-5</strain>
    </source>
</reference>
<feature type="signal peptide" evidence="2">
    <location>
        <begin position="1"/>
        <end position="17"/>
    </location>
</feature>
<dbReference type="Proteomes" id="UP000472839">
    <property type="component" value="Unassembled WGS sequence"/>
</dbReference>
<dbReference type="EMBL" id="WFKJ01000053">
    <property type="protein sequence ID" value="KAB7888150.1"/>
    <property type="molecule type" value="Genomic_DNA"/>
</dbReference>
<dbReference type="EMBL" id="WFKK01000034">
    <property type="protein sequence ID" value="KAB7887180.1"/>
    <property type="molecule type" value="Genomic_DNA"/>
</dbReference>
<feature type="chain" id="PRO_5026881521" evidence="2">
    <location>
        <begin position="18"/>
        <end position="86"/>
    </location>
</feature>
<evidence type="ECO:0000313" key="4">
    <source>
        <dbReference type="EMBL" id="KAB7888150.1"/>
    </source>
</evidence>
<evidence type="ECO:0000256" key="2">
    <source>
        <dbReference type="SAM" id="SignalP"/>
    </source>
</evidence>
<keyword evidence="2" id="KW-0732">Signal</keyword>
<feature type="region of interest" description="Disordered" evidence="1">
    <location>
        <begin position="51"/>
        <end position="86"/>
    </location>
</feature>
<comment type="caution">
    <text evidence="3">The sequence shown here is derived from an EMBL/GenBank/DDBJ whole genome shotgun (WGS) entry which is preliminary data.</text>
</comment>
<dbReference type="RefSeq" id="WP_152191826.1">
    <property type="nucleotide sequence ID" value="NZ_WFKI01000051.1"/>
</dbReference>
<evidence type="ECO:0000256" key="1">
    <source>
        <dbReference type="SAM" id="MobiDB-lite"/>
    </source>
</evidence>
<name>A0A6L4WQS6_9BACT</name>